<organism evidence="2">
    <name type="scientific">Tanacetum cinerariifolium</name>
    <name type="common">Dalmatian daisy</name>
    <name type="synonym">Chrysanthemum cinerariifolium</name>
    <dbReference type="NCBI Taxonomy" id="118510"/>
    <lineage>
        <taxon>Eukaryota</taxon>
        <taxon>Viridiplantae</taxon>
        <taxon>Streptophyta</taxon>
        <taxon>Embryophyta</taxon>
        <taxon>Tracheophyta</taxon>
        <taxon>Spermatophyta</taxon>
        <taxon>Magnoliopsida</taxon>
        <taxon>eudicotyledons</taxon>
        <taxon>Gunneridae</taxon>
        <taxon>Pentapetalae</taxon>
        <taxon>asterids</taxon>
        <taxon>campanulids</taxon>
        <taxon>Asterales</taxon>
        <taxon>Asteraceae</taxon>
        <taxon>Asteroideae</taxon>
        <taxon>Anthemideae</taxon>
        <taxon>Anthemidinae</taxon>
        <taxon>Tanacetum</taxon>
    </lineage>
</organism>
<sequence>MAESGNCPTDKVSHMDIKPIDCEEGRLKLEDMYGFQEHQLCLPERLLPLPDIDSKIESVLGRNLEAYVDDIVIKSNDEKMLLVVIVETFDNLRRINVKLNPKKCSFRMEDGKFLGYMRRQKEPSRRLKTHNRTSLIDHSDEGRSIICIPGSGSRGGTNAGGAQSELFFTIPTQREEEDVTNTTLFTDRASNTKCFGAGLVLTNPSGTEFTYVIHLNFISTNIEAEYEALLAGLCIASRMKEIFVEVLSERSTDRKEINAMIKKEEDNWMTPIIKCLNERVWPKDKNKARVLRMKINQYVLKEKSYLVPMLRTMMIRENENEEELCLNMDLLQERRDAATIREAKYKSKMEQYYNQRARPISFKPR</sequence>
<dbReference type="InterPro" id="IPR036397">
    <property type="entry name" value="RNaseH_sf"/>
</dbReference>
<evidence type="ECO:0000313" key="2">
    <source>
        <dbReference type="EMBL" id="GEU36355.1"/>
    </source>
</evidence>
<accession>A0A6L2JKF4</accession>
<dbReference type="InterPro" id="IPR043502">
    <property type="entry name" value="DNA/RNA_pol_sf"/>
</dbReference>
<dbReference type="PANTHER" id="PTHR48475:SF1">
    <property type="entry name" value="RNASE H TYPE-1 DOMAIN-CONTAINING PROTEIN"/>
    <property type="match status" value="1"/>
</dbReference>
<dbReference type="Pfam" id="PF00078">
    <property type="entry name" value="RVT_1"/>
    <property type="match status" value="1"/>
</dbReference>
<dbReference type="EMBL" id="BKCJ010000801">
    <property type="protein sequence ID" value="GEU36355.1"/>
    <property type="molecule type" value="Genomic_DNA"/>
</dbReference>
<protein>
    <submittedName>
        <fullName evidence="2">Ribonuclease H-like domain-containing protein</fullName>
    </submittedName>
</protein>
<dbReference type="Gene3D" id="3.30.420.10">
    <property type="entry name" value="Ribonuclease H-like superfamily/Ribonuclease H"/>
    <property type="match status" value="1"/>
</dbReference>
<dbReference type="Gene3D" id="3.30.70.270">
    <property type="match status" value="1"/>
</dbReference>
<dbReference type="InterPro" id="IPR000477">
    <property type="entry name" value="RT_dom"/>
</dbReference>
<dbReference type="SUPFAM" id="SSF56672">
    <property type="entry name" value="DNA/RNA polymerases"/>
    <property type="match status" value="1"/>
</dbReference>
<feature type="domain" description="Reverse transcriptase" evidence="1">
    <location>
        <begin position="57"/>
        <end position="116"/>
    </location>
</feature>
<name>A0A6L2JKF4_TANCI</name>
<dbReference type="GO" id="GO:0003676">
    <property type="term" value="F:nucleic acid binding"/>
    <property type="evidence" value="ECO:0007669"/>
    <property type="project" value="InterPro"/>
</dbReference>
<comment type="caution">
    <text evidence="2">The sequence shown here is derived from an EMBL/GenBank/DDBJ whole genome shotgun (WGS) entry which is preliminary data.</text>
</comment>
<dbReference type="AlphaFoldDB" id="A0A6L2JKF4"/>
<proteinExistence type="predicted"/>
<dbReference type="InterPro" id="IPR043128">
    <property type="entry name" value="Rev_trsase/Diguanyl_cyclase"/>
</dbReference>
<dbReference type="PANTHER" id="PTHR48475">
    <property type="entry name" value="RIBONUCLEASE H"/>
    <property type="match status" value="1"/>
</dbReference>
<evidence type="ECO:0000259" key="1">
    <source>
        <dbReference type="Pfam" id="PF00078"/>
    </source>
</evidence>
<gene>
    <name evidence="2" type="ORF">Tci_008333</name>
</gene>
<reference evidence="2" key="1">
    <citation type="journal article" date="2019" name="Sci. Rep.">
        <title>Draft genome of Tanacetum cinerariifolium, the natural source of mosquito coil.</title>
        <authorList>
            <person name="Yamashiro T."/>
            <person name="Shiraishi A."/>
            <person name="Satake H."/>
            <person name="Nakayama K."/>
        </authorList>
    </citation>
    <scope>NUCLEOTIDE SEQUENCE</scope>
</reference>